<gene>
    <name evidence="2" type="ORF">BRAA04T18247Z</name>
</gene>
<keyword evidence="1" id="KW-0472">Membrane</keyword>
<evidence type="ECO:0000313" key="2">
    <source>
        <dbReference type="EMBL" id="VDD15012.1"/>
    </source>
</evidence>
<proteinExistence type="predicted"/>
<organism evidence="2">
    <name type="scientific">Brassica campestris</name>
    <name type="common">Field mustard</name>
    <dbReference type="NCBI Taxonomy" id="3711"/>
    <lineage>
        <taxon>Eukaryota</taxon>
        <taxon>Viridiplantae</taxon>
        <taxon>Streptophyta</taxon>
        <taxon>Embryophyta</taxon>
        <taxon>Tracheophyta</taxon>
        <taxon>Spermatophyta</taxon>
        <taxon>Magnoliopsida</taxon>
        <taxon>eudicotyledons</taxon>
        <taxon>Gunneridae</taxon>
        <taxon>Pentapetalae</taxon>
        <taxon>rosids</taxon>
        <taxon>malvids</taxon>
        <taxon>Brassicales</taxon>
        <taxon>Brassicaceae</taxon>
        <taxon>Brassiceae</taxon>
        <taxon>Brassica</taxon>
    </lineage>
</organism>
<reference evidence="2" key="1">
    <citation type="submission" date="2018-11" db="EMBL/GenBank/DDBJ databases">
        <authorList>
            <consortium name="Genoscope - CEA"/>
            <person name="William W."/>
        </authorList>
    </citation>
    <scope>NUCLEOTIDE SEQUENCE</scope>
</reference>
<name>A0A3P6D370_BRACM</name>
<sequence length="42" mass="4879">MDGNFLTIHFRWWQLLCSWLLGLLSTSSLLLLLATRFISTLP</sequence>
<accession>A0A3P6D370</accession>
<protein>
    <submittedName>
        <fullName evidence="2">Uncharacterized protein</fullName>
    </submittedName>
</protein>
<keyword evidence="1" id="KW-1133">Transmembrane helix</keyword>
<evidence type="ECO:0000256" key="1">
    <source>
        <dbReference type="SAM" id="Phobius"/>
    </source>
</evidence>
<feature type="transmembrane region" description="Helical" evidence="1">
    <location>
        <begin position="12"/>
        <end position="34"/>
    </location>
</feature>
<dbReference type="AlphaFoldDB" id="A0A3P6D370"/>
<keyword evidence="1" id="KW-0812">Transmembrane</keyword>
<dbReference type="EMBL" id="LR031576">
    <property type="protein sequence ID" value="VDD15012.1"/>
    <property type="molecule type" value="Genomic_DNA"/>
</dbReference>